<dbReference type="Gene3D" id="2.60.40.2030">
    <property type="match status" value="1"/>
</dbReference>
<proteinExistence type="predicted"/>
<comment type="caution">
    <text evidence="2">The sequence shown here is derived from an EMBL/GenBank/DDBJ whole genome shotgun (WGS) entry which is preliminary data.</text>
</comment>
<name>A0A448W9Q3_9PLAT</name>
<evidence type="ECO:0000313" key="3">
    <source>
        <dbReference type="Proteomes" id="UP000784294"/>
    </source>
</evidence>
<protein>
    <submittedName>
        <fullName evidence="2">Uncharacterized protein</fullName>
    </submittedName>
</protein>
<dbReference type="Proteomes" id="UP000784294">
    <property type="component" value="Unassembled WGS sequence"/>
</dbReference>
<keyword evidence="3" id="KW-1185">Reference proteome</keyword>
<feature type="region of interest" description="Disordered" evidence="1">
    <location>
        <begin position="1"/>
        <end position="62"/>
    </location>
</feature>
<accession>A0A448W9Q3</accession>
<feature type="compositionally biased region" description="Basic and acidic residues" evidence="1">
    <location>
        <begin position="9"/>
        <end position="18"/>
    </location>
</feature>
<evidence type="ECO:0000313" key="2">
    <source>
        <dbReference type="EMBL" id="VEL06588.1"/>
    </source>
</evidence>
<dbReference type="AlphaFoldDB" id="A0A448W9Q3"/>
<gene>
    <name evidence="2" type="ORF">PXEA_LOCUS28</name>
</gene>
<reference evidence="2" key="1">
    <citation type="submission" date="2018-11" db="EMBL/GenBank/DDBJ databases">
        <authorList>
            <consortium name="Pathogen Informatics"/>
        </authorList>
    </citation>
    <scope>NUCLEOTIDE SEQUENCE</scope>
</reference>
<organism evidence="2 3">
    <name type="scientific">Protopolystoma xenopodis</name>
    <dbReference type="NCBI Taxonomy" id="117903"/>
    <lineage>
        <taxon>Eukaryota</taxon>
        <taxon>Metazoa</taxon>
        <taxon>Spiralia</taxon>
        <taxon>Lophotrochozoa</taxon>
        <taxon>Platyhelminthes</taxon>
        <taxon>Monogenea</taxon>
        <taxon>Polyopisthocotylea</taxon>
        <taxon>Polystomatidea</taxon>
        <taxon>Polystomatidae</taxon>
        <taxon>Protopolystoma</taxon>
    </lineage>
</organism>
<evidence type="ECO:0000256" key="1">
    <source>
        <dbReference type="SAM" id="MobiDB-lite"/>
    </source>
</evidence>
<dbReference type="EMBL" id="CAAALY010000065">
    <property type="protein sequence ID" value="VEL06588.1"/>
    <property type="molecule type" value="Genomic_DNA"/>
</dbReference>
<sequence>MNFARRASHAIEGKDKKVSTKKANGKTGGDGGHGESGEEEREALTAARANDEDAETLDDGLPRLGELTRIQVHITESTEFKVSTREKGLLLTPSMRIQRTSLSSST</sequence>
<dbReference type="InterPro" id="IPR038081">
    <property type="entry name" value="CalX-like_sf"/>
</dbReference>